<reference evidence="2" key="1">
    <citation type="submission" date="2022-10" db="EMBL/GenBank/DDBJ databases">
        <authorList>
            <person name="Chen Y."/>
            <person name="Dougan E. K."/>
            <person name="Chan C."/>
            <person name="Rhodes N."/>
            <person name="Thang M."/>
        </authorList>
    </citation>
    <scope>NUCLEOTIDE SEQUENCE</scope>
</reference>
<evidence type="ECO:0000313" key="3">
    <source>
        <dbReference type="EMBL" id="CAL1144173.1"/>
    </source>
</evidence>
<sequence>MWGTWAERSGWQALVTPIERIVDLERFGAALLITSECDGAAWQPGGPFEDGPKLLLPGGKYSVRSRRRYREQSMLAIDMMSKALMQAGISPDCIVHLDCQDGLAAYKDPVTEIHKFIRETLNPVTRCRDCLIYYFGFAIESGQWALTWTNDQGYSKVCILDPNIILPPPGPDDGVPGARFVISDAPGTARMWMRPARRLRGVAAWQGEALPGSNGGPPMTRWLTGLMPEPPKGVLAFLEPAPEVGLEDLPCHKALFWGPSPPDPALSRHLLWELTEFLGAETMREHRSKGTEEILIKGGPQMLLYILESQIKVGQDDLALQLLWLLQALAAEAPTDRWADTMNEALSPAMSIPDWLGHGYGKVAENAPQILAAVLSFLASCASQCARCREECSEYIRWPKIQQLIFAAFQSCRDHLAAPDAARFAPAARAACRMTAQIAAHHPLDVEEHEELVCELLGMLSQSSELEELREAAAEALLYVTFRCNKSKGQVLELIGQYHPNCISDALTNSRSARTIERILTFLRSVAACQPPTAVLEAFPSGCHEGGILDVVIEMLERYDTDPGVQRWGLAALGTICSADEALAHRAVDAGATKSVIWALGAEVLSQAKFLEQDALFCAYALLSTEQGQEQLAPTSGIGGGGVDGHMLPGLAASAVARALREDSCEAAMWGMRIFERICQRHALIVEPYVDVILDAMLAENCLHGTMVAASNAVSHLASVCPVAREKLLARYVSLIKALQCKGHIAACEGTEDGKERERELMDWVQVLVDVLGPPRPVKSDDQILREQLRQLEADEVKSAEKSGSKSNTGTKSNPGTKSRTGTMLDSASRSGTKTTGTKEGAGRESSKLASAKVTVL</sequence>
<dbReference type="Gene3D" id="1.25.10.10">
    <property type="entry name" value="Leucine-rich Repeat Variant"/>
    <property type="match status" value="2"/>
</dbReference>
<gene>
    <name evidence="2" type="ORF">C1SCF055_LOCUS17753</name>
</gene>
<dbReference type="EMBL" id="CAMXCT010001515">
    <property type="protein sequence ID" value="CAI3990798.1"/>
    <property type="molecule type" value="Genomic_DNA"/>
</dbReference>
<reference evidence="3" key="2">
    <citation type="submission" date="2024-04" db="EMBL/GenBank/DDBJ databases">
        <authorList>
            <person name="Chen Y."/>
            <person name="Shah S."/>
            <person name="Dougan E. K."/>
            <person name="Thang M."/>
            <person name="Chan C."/>
        </authorList>
    </citation>
    <scope>NUCLEOTIDE SEQUENCE [LARGE SCALE GENOMIC DNA]</scope>
</reference>
<evidence type="ECO:0000313" key="5">
    <source>
        <dbReference type="Proteomes" id="UP001152797"/>
    </source>
</evidence>
<dbReference type="EMBL" id="CAMXCT020001515">
    <property type="protein sequence ID" value="CAL1144173.1"/>
    <property type="molecule type" value="Genomic_DNA"/>
</dbReference>
<proteinExistence type="predicted"/>
<dbReference type="InterPro" id="IPR011989">
    <property type="entry name" value="ARM-like"/>
</dbReference>
<feature type="compositionally biased region" description="Polar residues" evidence="1">
    <location>
        <begin position="815"/>
        <end position="826"/>
    </location>
</feature>
<dbReference type="SUPFAM" id="SSF48371">
    <property type="entry name" value="ARM repeat"/>
    <property type="match status" value="1"/>
</dbReference>
<dbReference type="InterPro" id="IPR016024">
    <property type="entry name" value="ARM-type_fold"/>
</dbReference>
<keyword evidence="5" id="KW-1185">Reference proteome</keyword>
<feature type="compositionally biased region" description="Low complexity" evidence="1">
    <location>
        <begin position="805"/>
        <end position="814"/>
    </location>
</feature>
<accession>A0A9P1FW71</accession>
<feature type="region of interest" description="Disordered" evidence="1">
    <location>
        <begin position="795"/>
        <end position="857"/>
    </location>
</feature>
<evidence type="ECO:0000313" key="4">
    <source>
        <dbReference type="EMBL" id="CAL4778110.1"/>
    </source>
</evidence>
<comment type="caution">
    <text evidence="2">The sequence shown here is derived from an EMBL/GenBank/DDBJ whole genome shotgun (WGS) entry which is preliminary data.</text>
</comment>
<protein>
    <submittedName>
        <fullName evidence="4">ATPase N2B</fullName>
    </submittedName>
</protein>
<dbReference type="AlphaFoldDB" id="A0A9P1FW71"/>
<evidence type="ECO:0000313" key="2">
    <source>
        <dbReference type="EMBL" id="CAI3990798.1"/>
    </source>
</evidence>
<dbReference type="Proteomes" id="UP001152797">
    <property type="component" value="Unassembled WGS sequence"/>
</dbReference>
<feature type="compositionally biased region" description="Low complexity" evidence="1">
    <location>
        <begin position="828"/>
        <end position="839"/>
    </location>
</feature>
<dbReference type="OrthoDB" id="432528at2759"/>
<feature type="compositionally biased region" description="Basic and acidic residues" evidence="1">
    <location>
        <begin position="795"/>
        <end position="804"/>
    </location>
</feature>
<evidence type="ECO:0000256" key="1">
    <source>
        <dbReference type="SAM" id="MobiDB-lite"/>
    </source>
</evidence>
<organism evidence="2">
    <name type="scientific">Cladocopium goreaui</name>
    <dbReference type="NCBI Taxonomy" id="2562237"/>
    <lineage>
        <taxon>Eukaryota</taxon>
        <taxon>Sar</taxon>
        <taxon>Alveolata</taxon>
        <taxon>Dinophyceae</taxon>
        <taxon>Suessiales</taxon>
        <taxon>Symbiodiniaceae</taxon>
        <taxon>Cladocopium</taxon>
    </lineage>
</organism>
<dbReference type="EMBL" id="CAMXCT030001515">
    <property type="protein sequence ID" value="CAL4778110.1"/>
    <property type="molecule type" value="Genomic_DNA"/>
</dbReference>
<name>A0A9P1FW71_9DINO</name>